<evidence type="ECO:0000256" key="1">
    <source>
        <dbReference type="ARBA" id="ARBA00004651"/>
    </source>
</evidence>
<proteinExistence type="predicted"/>
<feature type="transmembrane region" description="Helical" evidence="5">
    <location>
        <begin position="54"/>
        <end position="75"/>
    </location>
</feature>
<dbReference type="Gene3D" id="1.20.1250.20">
    <property type="entry name" value="MFS general substrate transporter like domains"/>
    <property type="match status" value="1"/>
</dbReference>
<keyword evidence="8" id="KW-1185">Reference proteome</keyword>
<feature type="transmembrane region" description="Helical" evidence="5">
    <location>
        <begin position="258"/>
        <end position="276"/>
    </location>
</feature>
<accession>A0A1C5HDJ7</accession>
<feature type="transmembrane region" description="Helical" evidence="5">
    <location>
        <begin position="140"/>
        <end position="164"/>
    </location>
</feature>
<feature type="transmembrane region" description="Helical" evidence="5">
    <location>
        <begin position="176"/>
        <end position="197"/>
    </location>
</feature>
<evidence type="ECO:0000259" key="6">
    <source>
        <dbReference type="PROSITE" id="PS50850"/>
    </source>
</evidence>
<evidence type="ECO:0000256" key="2">
    <source>
        <dbReference type="ARBA" id="ARBA00022692"/>
    </source>
</evidence>
<feature type="transmembrane region" description="Helical" evidence="5">
    <location>
        <begin position="379"/>
        <end position="396"/>
    </location>
</feature>
<evidence type="ECO:0000256" key="4">
    <source>
        <dbReference type="ARBA" id="ARBA00023136"/>
    </source>
</evidence>
<feature type="transmembrane region" description="Helical" evidence="5">
    <location>
        <begin position="319"/>
        <end position="337"/>
    </location>
</feature>
<dbReference type="PROSITE" id="PS50850">
    <property type="entry name" value="MFS"/>
    <property type="match status" value="1"/>
</dbReference>
<feature type="transmembrane region" description="Helical" evidence="5">
    <location>
        <begin position="218"/>
        <end position="238"/>
    </location>
</feature>
<dbReference type="EMBL" id="LT607753">
    <property type="protein sequence ID" value="SCG44023.1"/>
    <property type="molecule type" value="Genomic_DNA"/>
</dbReference>
<gene>
    <name evidence="7" type="ORF">GA0070614_1159</name>
</gene>
<sequence length="406" mass="40396">MGIALLKEPAPVVRGRSMTSLFIGVAMMTTAMVAASTVSTLIVADTVGSRLSGFANAAGVLGSAAGALGLGALTARRGGRSALFTVYLCALGGALLAFAGAAGTALSALLVGMVLIGIGNGGAQVARYMAADLYPEDRKAFGLSIIVWAGTVGALAGPTLVAPAGRFAEALGLPELSGAVLAAAALTALAVTVTTLLPGAGRVEARRPGFSRQRIGQVVRRPAVATALCAMLAAHLAMVTVMTMTPLQLHEHDHGLDVVGLVLSAHMIGMFALAPLSGRIADLMGGRFAVGCGVALLVAAAAAVMVAPTGHTTTLPAGLFLLGYGWNLVFVGSSSLLSRELDPAERSEVQGGVDAVVFTASIVASLAAGALFAGGGFPLVALAGGLVALAPVPLLLRRGPARTPRP</sequence>
<protein>
    <submittedName>
        <fullName evidence="7">Predicted arabinose efflux permease, MFS family</fullName>
    </submittedName>
</protein>
<dbReference type="RefSeq" id="WP_088974981.1">
    <property type="nucleotide sequence ID" value="NZ_LT607753.1"/>
</dbReference>
<dbReference type="PANTHER" id="PTHR23534">
    <property type="entry name" value="MFS PERMEASE"/>
    <property type="match status" value="1"/>
</dbReference>
<dbReference type="Pfam" id="PF07690">
    <property type="entry name" value="MFS_1"/>
    <property type="match status" value="1"/>
</dbReference>
<feature type="transmembrane region" description="Helical" evidence="5">
    <location>
        <begin position="349"/>
        <end position="373"/>
    </location>
</feature>
<dbReference type="AlphaFoldDB" id="A0A1C5HDJ7"/>
<feature type="transmembrane region" description="Helical" evidence="5">
    <location>
        <begin position="21"/>
        <end position="42"/>
    </location>
</feature>
<dbReference type="Proteomes" id="UP000198215">
    <property type="component" value="Chromosome I"/>
</dbReference>
<organism evidence="7 8">
    <name type="scientific">Micromonospora coxensis</name>
    <dbReference type="NCBI Taxonomy" id="356852"/>
    <lineage>
        <taxon>Bacteria</taxon>
        <taxon>Bacillati</taxon>
        <taxon>Actinomycetota</taxon>
        <taxon>Actinomycetes</taxon>
        <taxon>Micromonosporales</taxon>
        <taxon>Micromonosporaceae</taxon>
        <taxon>Micromonospora</taxon>
    </lineage>
</organism>
<keyword evidence="2 5" id="KW-0812">Transmembrane</keyword>
<evidence type="ECO:0000256" key="5">
    <source>
        <dbReference type="SAM" id="Phobius"/>
    </source>
</evidence>
<keyword evidence="4 5" id="KW-0472">Membrane</keyword>
<feature type="transmembrane region" description="Helical" evidence="5">
    <location>
        <begin position="82"/>
        <end position="102"/>
    </location>
</feature>
<dbReference type="SUPFAM" id="SSF103473">
    <property type="entry name" value="MFS general substrate transporter"/>
    <property type="match status" value="1"/>
</dbReference>
<dbReference type="OrthoDB" id="9776171at2"/>
<dbReference type="InterPro" id="IPR020846">
    <property type="entry name" value="MFS_dom"/>
</dbReference>
<reference evidence="8" key="1">
    <citation type="submission" date="2016-06" db="EMBL/GenBank/DDBJ databases">
        <authorList>
            <person name="Varghese N."/>
            <person name="Submissions Spin"/>
        </authorList>
    </citation>
    <scope>NUCLEOTIDE SEQUENCE [LARGE SCALE GENOMIC DNA]</scope>
    <source>
        <strain evidence="8">DSM 45161</strain>
    </source>
</reference>
<evidence type="ECO:0000313" key="8">
    <source>
        <dbReference type="Proteomes" id="UP000198215"/>
    </source>
</evidence>
<evidence type="ECO:0000313" key="7">
    <source>
        <dbReference type="EMBL" id="SCG44023.1"/>
    </source>
</evidence>
<comment type="subcellular location">
    <subcellularLocation>
        <location evidence="1">Cell membrane</location>
        <topology evidence="1">Multi-pass membrane protein</topology>
    </subcellularLocation>
</comment>
<name>A0A1C5HDJ7_9ACTN</name>
<evidence type="ECO:0000256" key="3">
    <source>
        <dbReference type="ARBA" id="ARBA00022989"/>
    </source>
</evidence>
<keyword evidence="3 5" id="KW-1133">Transmembrane helix</keyword>
<dbReference type="GO" id="GO:0022857">
    <property type="term" value="F:transmembrane transporter activity"/>
    <property type="evidence" value="ECO:0007669"/>
    <property type="project" value="InterPro"/>
</dbReference>
<dbReference type="PANTHER" id="PTHR23534:SF1">
    <property type="entry name" value="MAJOR FACILITATOR SUPERFAMILY PROTEIN"/>
    <property type="match status" value="1"/>
</dbReference>
<feature type="transmembrane region" description="Helical" evidence="5">
    <location>
        <begin position="288"/>
        <end position="307"/>
    </location>
</feature>
<dbReference type="GO" id="GO:0005886">
    <property type="term" value="C:plasma membrane"/>
    <property type="evidence" value="ECO:0007669"/>
    <property type="project" value="UniProtKB-SubCell"/>
</dbReference>
<feature type="domain" description="Major facilitator superfamily (MFS) profile" evidence="6">
    <location>
        <begin position="223"/>
        <end position="406"/>
    </location>
</feature>
<feature type="transmembrane region" description="Helical" evidence="5">
    <location>
        <begin position="108"/>
        <end position="128"/>
    </location>
</feature>
<dbReference type="InterPro" id="IPR036259">
    <property type="entry name" value="MFS_trans_sf"/>
</dbReference>
<dbReference type="InterPro" id="IPR011701">
    <property type="entry name" value="MFS"/>
</dbReference>